<organism evidence="2 3">
    <name type="scientific">Aspergillus lucknowensis</name>
    <dbReference type="NCBI Taxonomy" id="176173"/>
    <lineage>
        <taxon>Eukaryota</taxon>
        <taxon>Fungi</taxon>
        <taxon>Dikarya</taxon>
        <taxon>Ascomycota</taxon>
        <taxon>Pezizomycotina</taxon>
        <taxon>Eurotiomycetes</taxon>
        <taxon>Eurotiomycetidae</taxon>
        <taxon>Eurotiales</taxon>
        <taxon>Aspergillaceae</taxon>
        <taxon>Aspergillus</taxon>
        <taxon>Aspergillus subgen. Nidulantes</taxon>
    </lineage>
</organism>
<evidence type="ECO:0000313" key="2">
    <source>
        <dbReference type="EMBL" id="KAL2859993.1"/>
    </source>
</evidence>
<reference evidence="2 3" key="1">
    <citation type="submission" date="2024-07" db="EMBL/GenBank/DDBJ databases">
        <title>Section-level genome sequencing and comparative genomics of Aspergillus sections Usti and Cavernicolus.</title>
        <authorList>
            <consortium name="Lawrence Berkeley National Laboratory"/>
            <person name="Nybo J.L."/>
            <person name="Vesth T.C."/>
            <person name="Theobald S."/>
            <person name="Frisvad J.C."/>
            <person name="Larsen T.O."/>
            <person name="Kjaerboelling I."/>
            <person name="Rothschild-Mancinelli K."/>
            <person name="Lyhne E.K."/>
            <person name="Kogle M.E."/>
            <person name="Barry K."/>
            <person name="Clum A."/>
            <person name="Na H."/>
            <person name="Ledsgaard L."/>
            <person name="Lin J."/>
            <person name="Lipzen A."/>
            <person name="Kuo A."/>
            <person name="Riley R."/>
            <person name="Mondo S."/>
            <person name="Labutti K."/>
            <person name="Haridas S."/>
            <person name="Pangalinan J."/>
            <person name="Salamov A.A."/>
            <person name="Simmons B.A."/>
            <person name="Magnuson J.K."/>
            <person name="Chen J."/>
            <person name="Drula E."/>
            <person name="Henrissat B."/>
            <person name="Wiebenga A."/>
            <person name="Lubbers R.J."/>
            <person name="Gomes A.C."/>
            <person name="Macurrencykelacurrency M.R."/>
            <person name="Stajich J."/>
            <person name="Grigoriev I.V."/>
            <person name="Mortensen U.H."/>
            <person name="De Vries R.P."/>
            <person name="Baker S.E."/>
            <person name="Andersen M.R."/>
        </authorList>
    </citation>
    <scope>NUCLEOTIDE SEQUENCE [LARGE SCALE GENOMIC DNA]</scope>
    <source>
        <strain evidence="2 3">CBS 449.75</strain>
    </source>
</reference>
<accession>A0ABR4L921</accession>
<dbReference type="EMBL" id="JBFXLQ010000091">
    <property type="protein sequence ID" value="KAL2859993.1"/>
    <property type="molecule type" value="Genomic_DNA"/>
</dbReference>
<proteinExistence type="predicted"/>
<evidence type="ECO:0000313" key="3">
    <source>
        <dbReference type="Proteomes" id="UP001610432"/>
    </source>
</evidence>
<sequence length="158" mass="17934">MRDLLPGVWTVLLVKRSRVTQSVLPGDSPRCGCDFRYACVRSNVRIPATPGDQPTRDEDLEVEDLRGFLQQTAPRIDPARLQHHFDRLDKRVPQNEPIQDRPTHVLSFLEADDARHVLDRFLENIPKAHEAIQRAAKTPPNDAATWFPELDLKGGSPD</sequence>
<dbReference type="RefSeq" id="XP_070880549.1">
    <property type="nucleotide sequence ID" value="XM_071034063.1"/>
</dbReference>
<name>A0ABR4L921_9EURO</name>
<keyword evidence="3" id="KW-1185">Reference proteome</keyword>
<dbReference type="Proteomes" id="UP001610432">
    <property type="component" value="Unassembled WGS sequence"/>
</dbReference>
<evidence type="ECO:0000256" key="1">
    <source>
        <dbReference type="SAM" id="MobiDB-lite"/>
    </source>
</evidence>
<comment type="caution">
    <text evidence="2">The sequence shown here is derived from an EMBL/GenBank/DDBJ whole genome shotgun (WGS) entry which is preliminary data.</text>
</comment>
<protein>
    <submittedName>
        <fullName evidence="2">Uncharacterized protein</fullName>
    </submittedName>
</protein>
<feature type="region of interest" description="Disordered" evidence="1">
    <location>
        <begin position="135"/>
        <end position="158"/>
    </location>
</feature>
<dbReference type="GeneID" id="98149135"/>
<gene>
    <name evidence="2" type="ORF">BJX67DRAFT_386439</name>
</gene>